<feature type="region of interest" description="Disordered" evidence="2">
    <location>
        <begin position="255"/>
        <end position="299"/>
    </location>
</feature>
<feature type="non-terminal residue" evidence="4">
    <location>
        <position position="678"/>
    </location>
</feature>
<feature type="compositionally biased region" description="Basic and acidic residues" evidence="2">
    <location>
        <begin position="508"/>
        <end position="521"/>
    </location>
</feature>
<gene>
    <name evidence="4" type="ORF">Tci_658590</name>
</gene>
<dbReference type="GO" id="GO:0003676">
    <property type="term" value="F:nucleic acid binding"/>
    <property type="evidence" value="ECO:0007669"/>
    <property type="project" value="InterPro"/>
</dbReference>
<dbReference type="PANTHER" id="PTHR15503">
    <property type="entry name" value="LDOC1 RELATED"/>
    <property type="match status" value="1"/>
</dbReference>
<dbReference type="InterPro" id="IPR032567">
    <property type="entry name" value="RTL1-rel"/>
</dbReference>
<keyword evidence="1" id="KW-0862">Zinc</keyword>
<evidence type="ECO:0000259" key="3">
    <source>
        <dbReference type="PROSITE" id="PS50158"/>
    </source>
</evidence>
<keyword evidence="1" id="KW-0863">Zinc-finger</keyword>
<feature type="compositionally biased region" description="Acidic residues" evidence="2">
    <location>
        <begin position="52"/>
        <end position="87"/>
    </location>
</feature>
<dbReference type="Gene3D" id="4.10.60.10">
    <property type="entry name" value="Zinc finger, CCHC-type"/>
    <property type="match status" value="1"/>
</dbReference>
<evidence type="ECO:0000313" key="4">
    <source>
        <dbReference type="EMBL" id="GFA86618.1"/>
    </source>
</evidence>
<dbReference type="PANTHER" id="PTHR15503:SF45">
    <property type="entry name" value="RNA-DIRECTED DNA POLYMERASE HOMOLOG"/>
    <property type="match status" value="1"/>
</dbReference>
<feature type="region of interest" description="Disordered" evidence="2">
    <location>
        <begin position="508"/>
        <end position="580"/>
    </location>
</feature>
<protein>
    <recommendedName>
        <fullName evidence="3">CCHC-type domain-containing protein</fullName>
    </recommendedName>
</protein>
<keyword evidence="1" id="KW-0479">Metal-binding</keyword>
<dbReference type="EMBL" id="BKCJ010503333">
    <property type="protein sequence ID" value="GFA86618.1"/>
    <property type="molecule type" value="Genomic_DNA"/>
</dbReference>
<accession>A0A699KCX5</accession>
<evidence type="ECO:0000256" key="2">
    <source>
        <dbReference type="SAM" id="MobiDB-lite"/>
    </source>
</evidence>
<feature type="compositionally biased region" description="Low complexity" evidence="2">
    <location>
        <begin position="9"/>
        <end position="26"/>
    </location>
</feature>
<proteinExistence type="predicted"/>
<organism evidence="4">
    <name type="scientific">Tanacetum cinerariifolium</name>
    <name type="common">Dalmatian daisy</name>
    <name type="synonym">Chrysanthemum cinerariifolium</name>
    <dbReference type="NCBI Taxonomy" id="118510"/>
    <lineage>
        <taxon>Eukaryota</taxon>
        <taxon>Viridiplantae</taxon>
        <taxon>Streptophyta</taxon>
        <taxon>Embryophyta</taxon>
        <taxon>Tracheophyta</taxon>
        <taxon>Spermatophyta</taxon>
        <taxon>Magnoliopsida</taxon>
        <taxon>eudicotyledons</taxon>
        <taxon>Gunneridae</taxon>
        <taxon>Pentapetalae</taxon>
        <taxon>asterids</taxon>
        <taxon>campanulids</taxon>
        <taxon>Asterales</taxon>
        <taxon>Asteraceae</taxon>
        <taxon>Asteroideae</taxon>
        <taxon>Anthemideae</taxon>
        <taxon>Anthemidinae</taxon>
        <taxon>Tanacetum</taxon>
    </lineage>
</organism>
<evidence type="ECO:0000256" key="1">
    <source>
        <dbReference type="PROSITE-ProRule" id="PRU00047"/>
    </source>
</evidence>
<feature type="domain" description="CCHC-type" evidence="3">
    <location>
        <begin position="616"/>
        <end position="630"/>
    </location>
</feature>
<name>A0A699KCX5_TANCI</name>
<feature type="compositionally biased region" description="Low complexity" evidence="2">
    <location>
        <begin position="540"/>
        <end position="571"/>
    </location>
</feature>
<comment type="caution">
    <text evidence="4">The sequence shown here is derived from an EMBL/GenBank/DDBJ whole genome shotgun (WGS) entry which is preliminary data.</text>
</comment>
<dbReference type="AlphaFoldDB" id="A0A699KCX5"/>
<reference evidence="4" key="1">
    <citation type="journal article" date="2019" name="Sci. Rep.">
        <title>Draft genome of Tanacetum cinerariifolium, the natural source of mosquito coil.</title>
        <authorList>
            <person name="Yamashiro T."/>
            <person name="Shiraishi A."/>
            <person name="Satake H."/>
            <person name="Nakayama K."/>
        </authorList>
    </citation>
    <scope>NUCLEOTIDE SEQUENCE</scope>
</reference>
<sequence length="678" mass="76677">PNDPNVDTPAIAPAPVNPNHAPAQPVGLEDGFAPHWIGNNIPNNQNGWIEKDAEEEEEDPEEDPKEDQEEESEDDDEDMEMDDEAEVIDPYIDDGSNNPPPLNSEDEETPPTSPVIPDADGQPIPPIASLRKMEKLMSERIDNEGRIKKKFKEQDHHFLGLGCDNIEMDRTVRKVMSDLSGLKKLVKGLSDRFNDYERSKVFDAKRVLEKELVNERNAKEFYREFSEYMCRMLQNSQKSEDDAIADAAIATFGIDDDDDDTASKDSQPHKPRGSPRDTQTMLPRKSTRGNPPPPFTQDTMNRMIQESVEAVIRAERERVQNEANRVEGPNVAPVARECTFAYFMKCSPITFHGNEGAVSLIRWIEKMEMVFTISKCTEANKVVFAAATFQDRALTWWNSQVATLGIEVMTKKTWAEIKVMMTEEFCPPEEIQRMEGELWNLRVKEMDISSYTTYFNELVILCPGIVPMEQKKVEAYIRGLSENIKGEVTSSKLVTLSKAVRMAHTLMEQKVKEKAEREADNKKRKWENFQGGSSSGGGNNNSNRNNNNYNSNHNYNNNRNNNQNQYQNPNRNHQKNQRQGNARAMTNIGNQNTNDAGQNVKCNWCGMQHYGNCSIKCNKCGKIEHKARDCWSKGVATGANSQPIVTCYGCGEKGYIKTNCPARNNPGRNEARGQAYAL</sequence>
<feature type="domain" description="CCHC-type" evidence="3">
    <location>
        <begin position="647"/>
        <end position="661"/>
    </location>
</feature>
<feature type="region of interest" description="Disordered" evidence="2">
    <location>
        <begin position="1"/>
        <end position="125"/>
    </location>
</feature>
<dbReference type="PROSITE" id="PS50158">
    <property type="entry name" value="ZF_CCHC"/>
    <property type="match status" value="2"/>
</dbReference>
<dbReference type="InterPro" id="IPR045358">
    <property type="entry name" value="Ty3_capsid"/>
</dbReference>
<dbReference type="InterPro" id="IPR001878">
    <property type="entry name" value="Znf_CCHC"/>
</dbReference>
<dbReference type="SMART" id="SM00343">
    <property type="entry name" value="ZnF_C2HC"/>
    <property type="match status" value="2"/>
</dbReference>
<dbReference type="GO" id="GO:0008270">
    <property type="term" value="F:zinc ion binding"/>
    <property type="evidence" value="ECO:0007669"/>
    <property type="project" value="UniProtKB-KW"/>
</dbReference>
<feature type="non-terminal residue" evidence="4">
    <location>
        <position position="1"/>
    </location>
</feature>
<dbReference type="Pfam" id="PF19259">
    <property type="entry name" value="Ty3_capsid"/>
    <property type="match status" value="1"/>
</dbReference>